<protein>
    <submittedName>
        <fullName evidence="2">Uncharacterized protein</fullName>
    </submittedName>
</protein>
<gene>
    <name evidence="2" type="ORF">I41_16300</name>
</gene>
<feature type="transmembrane region" description="Helical" evidence="1">
    <location>
        <begin position="6"/>
        <end position="24"/>
    </location>
</feature>
<keyword evidence="1" id="KW-0812">Transmembrane</keyword>
<evidence type="ECO:0000313" key="3">
    <source>
        <dbReference type="Proteomes" id="UP000317909"/>
    </source>
</evidence>
<keyword evidence="1" id="KW-1133">Transmembrane helix</keyword>
<dbReference type="AlphaFoldDB" id="A0A517TVQ2"/>
<reference evidence="2 3" key="1">
    <citation type="submission" date="2019-02" db="EMBL/GenBank/DDBJ databases">
        <title>Deep-cultivation of Planctomycetes and their phenomic and genomic characterization uncovers novel biology.</title>
        <authorList>
            <person name="Wiegand S."/>
            <person name="Jogler M."/>
            <person name="Boedeker C."/>
            <person name="Pinto D."/>
            <person name="Vollmers J."/>
            <person name="Rivas-Marin E."/>
            <person name="Kohn T."/>
            <person name="Peeters S.H."/>
            <person name="Heuer A."/>
            <person name="Rast P."/>
            <person name="Oberbeckmann S."/>
            <person name="Bunk B."/>
            <person name="Jeske O."/>
            <person name="Meyerdierks A."/>
            <person name="Storesund J.E."/>
            <person name="Kallscheuer N."/>
            <person name="Luecker S."/>
            <person name="Lage O.M."/>
            <person name="Pohl T."/>
            <person name="Merkel B.J."/>
            <person name="Hornburger P."/>
            <person name="Mueller R.-W."/>
            <person name="Bruemmer F."/>
            <person name="Labrenz M."/>
            <person name="Spormann A.M."/>
            <person name="Op den Camp H."/>
            <person name="Overmann J."/>
            <person name="Amann R."/>
            <person name="Jetten M.S.M."/>
            <person name="Mascher T."/>
            <person name="Medema M.H."/>
            <person name="Devos D.P."/>
            <person name="Kaster A.-K."/>
            <person name="Ovreas L."/>
            <person name="Rohde M."/>
            <person name="Galperin M.Y."/>
            <person name="Jogler C."/>
        </authorList>
    </citation>
    <scope>NUCLEOTIDE SEQUENCE [LARGE SCALE GENOMIC DNA]</scope>
    <source>
        <strain evidence="2 3">I41</strain>
    </source>
</reference>
<organism evidence="2 3">
    <name type="scientific">Lacipirellula limnantheis</name>
    <dbReference type="NCBI Taxonomy" id="2528024"/>
    <lineage>
        <taxon>Bacteria</taxon>
        <taxon>Pseudomonadati</taxon>
        <taxon>Planctomycetota</taxon>
        <taxon>Planctomycetia</taxon>
        <taxon>Pirellulales</taxon>
        <taxon>Lacipirellulaceae</taxon>
        <taxon>Lacipirellula</taxon>
    </lineage>
</organism>
<evidence type="ECO:0000313" key="2">
    <source>
        <dbReference type="EMBL" id="QDT72452.1"/>
    </source>
</evidence>
<evidence type="ECO:0000256" key="1">
    <source>
        <dbReference type="SAM" id="Phobius"/>
    </source>
</evidence>
<dbReference type="Proteomes" id="UP000317909">
    <property type="component" value="Chromosome"/>
</dbReference>
<accession>A0A517TVQ2</accession>
<dbReference type="RefSeq" id="WP_168206761.1">
    <property type="nucleotide sequence ID" value="NZ_CP036339.1"/>
</dbReference>
<dbReference type="EMBL" id="CP036339">
    <property type="protein sequence ID" value="QDT72452.1"/>
    <property type="molecule type" value="Genomic_DNA"/>
</dbReference>
<feature type="transmembrane region" description="Helical" evidence="1">
    <location>
        <begin position="36"/>
        <end position="55"/>
    </location>
</feature>
<keyword evidence="3" id="KW-1185">Reference proteome</keyword>
<sequence>MNGPRFIFTVLIDGLVLIAAGSLCRWAMPERFTVRRLLTVTAVVAIIAGIFRASLR</sequence>
<keyword evidence="1" id="KW-0472">Membrane</keyword>
<dbReference type="KEGG" id="llh:I41_16300"/>
<name>A0A517TVQ2_9BACT</name>
<proteinExistence type="predicted"/>